<dbReference type="AlphaFoldDB" id="A0A4Q9LLM1"/>
<feature type="transmembrane region" description="Helical" evidence="5">
    <location>
        <begin position="38"/>
        <end position="56"/>
    </location>
</feature>
<feature type="transmembrane region" description="Helical" evidence="5">
    <location>
        <begin position="290"/>
        <end position="311"/>
    </location>
</feature>
<keyword evidence="4 5" id="KW-0472">Membrane</keyword>
<dbReference type="PANTHER" id="PTHR11040:SF44">
    <property type="entry name" value="PROTEIN ZNTC-RELATED"/>
    <property type="match status" value="1"/>
</dbReference>
<organism evidence="7 10">
    <name type="scientific">Hamiltosporidium magnivora</name>
    <dbReference type="NCBI Taxonomy" id="148818"/>
    <lineage>
        <taxon>Eukaryota</taxon>
        <taxon>Fungi</taxon>
        <taxon>Fungi incertae sedis</taxon>
        <taxon>Microsporidia</taxon>
        <taxon>Dubosqiidae</taxon>
        <taxon>Hamiltosporidium</taxon>
    </lineage>
</organism>
<evidence type="ECO:0000313" key="10">
    <source>
        <dbReference type="Proteomes" id="UP000293045"/>
    </source>
</evidence>
<keyword evidence="2 5" id="KW-0812">Transmembrane</keyword>
<evidence type="ECO:0000313" key="8">
    <source>
        <dbReference type="EMBL" id="TBU08998.1"/>
    </source>
</evidence>
<feature type="transmembrane region" description="Helical" evidence="5">
    <location>
        <begin position="172"/>
        <end position="191"/>
    </location>
</feature>
<feature type="transmembrane region" description="Helical" evidence="5">
    <location>
        <begin position="6"/>
        <end position="26"/>
    </location>
</feature>
<comment type="subcellular location">
    <subcellularLocation>
        <location evidence="1">Membrane</location>
        <topology evidence="1">Multi-pass membrane protein</topology>
    </subcellularLocation>
</comment>
<protein>
    <submittedName>
        <fullName evidence="7">Putative ZIP zinc transporter</fullName>
    </submittedName>
</protein>
<dbReference type="PANTHER" id="PTHR11040">
    <property type="entry name" value="ZINC/IRON TRANSPORTER"/>
    <property type="match status" value="1"/>
</dbReference>
<evidence type="ECO:0000256" key="3">
    <source>
        <dbReference type="ARBA" id="ARBA00022989"/>
    </source>
</evidence>
<dbReference type="GO" id="GO:0005385">
    <property type="term" value="F:zinc ion transmembrane transporter activity"/>
    <property type="evidence" value="ECO:0007669"/>
    <property type="project" value="TreeGrafter"/>
</dbReference>
<evidence type="ECO:0000256" key="1">
    <source>
        <dbReference type="ARBA" id="ARBA00004141"/>
    </source>
</evidence>
<evidence type="ECO:0000256" key="2">
    <source>
        <dbReference type="ARBA" id="ARBA00022692"/>
    </source>
</evidence>
<feature type="transmembrane region" description="Helical" evidence="5">
    <location>
        <begin position="228"/>
        <end position="248"/>
    </location>
</feature>
<sequence length="315" mass="34818">MGNDTILMATMTFTISALLCVVPKILTKIKHIKTAFPYMTVFSAGLMLSVILQDFIPHLTSDGCHSSNTKICPVHKKTISKCPDDCSAKQKSLDDHHHDHKHHDHSSGAHSHFNYGFLIAGVTFIFLLGIDSIVLKHSHCDNRDLIENHHLHDHDKFGSCNTESLKYSTSKLQAFVFLISLSVHSFFEGLVFNGSGSMKTYEIGVLIHKALESFALGVTIFSTKFSKVTIFLLIFVYSLLTPLGIVLANGISLNHITENIFNGLALGSTLFIIFVEMIPPNFHSSDDNIAKVAVLFAGYSLTSLVIFLMHLNNSV</sequence>
<evidence type="ECO:0000313" key="7">
    <source>
        <dbReference type="EMBL" id="TBU08987.1"/>
    </source>
</evidence>
<dbReference type="Pfam" id="PF02535">
    <property type="entry name" value="Zip"/>
    <property type="match status" value="1"/>
</dbReference>
<keyword evidence="9" id="KW-1185">Reference proteome</keyword>
<proteinExistence type="predicted"/>
<comment type="caution">
    <text evidence="7">The sequence shown here is derived from an EMBL/GenBank/DDBJ whole genome shotgun (WGS) entry which is preliminary data.</text>
</comment>
<keyword evidence="3 5" id="KW-1133">Transmembrane helix</keyword>
<dbReference type="VEuPathDB" id="MicrosporidiaDB:CWI39_0118p0010"/>
<evidence type="ECO:0000256" key="4">
    <source>
        <dbReference type="ARBA" id="ARBA00023136"/>
    </source>
</evidence>
<dbReference type="EMBL" id="PIXR01000119">
    <property type="protein sequence ID" value="TBU08987.1"/>
    <property type="molecule type" value="Genomic_DNA"/>
</dbReference>
<dbReference type="VEuPathDB" id="MicrosporidiaDB:CWI36_0819p0010"/>
<accession>A0A4Q9LLM1</accession>
<dbReference type="GO" id="GO:0016020">
    <property type="term" value="C:membrane"/>
    <property type="evidence" value="ECO:0007669"/>
    <property type="project" value="UniProtKB-SubCell"/>
</dbReference>
<gene>
    <name evidence="6" type="ORF">CWI36_0819p0010</name>
    <name evidence="8" type="ORF">CWI39_0118p0010</name>
    <name evidence="7" type="ORF">CWI39_0119p0010</name>
</gene>
<evidence type="ECO:0000313" key="6">
    <source>
        <dbReference type="EMBL" id="TBU04047.1"/>
    </source>
</evidence>
<feature type="transmembrane region" description="Helical" evidence="5">
    <location>
        <begin position="260"/>
        <end position="278"/>
    </location>
</feature>
<dbReference type="EMBL" id="PIXR01000118">
    <property type="protein sequence ID" value="TBU08998.1"/>
    <property type="molecule type" value="Genomic_DNA"/>
</dbReference>
<evidence type="ECO:0000256" key="5">
    <source>
        <dbReference type="SAM" id="Phobius"/>
    </source>
</evidence>
<reference evidence="9 10" key="1">
    <citation type="submission" date="2017-12" db="EMBL/GenBank/DDBJ databases">
        <authorList>
            <person name="Pombert J.-F."/>
            <person name="Haag K.L."/>
            <person name="Ebert D."/>
        </authorList>
    </citation>
    <scope>NUCLEOTIDE SEQUENCE [LARGE SCALE GENOMIC DNA]</scope>
    <source>
        <strain evidence="6">BE-OM-2</strain>
        <strain evidence="7">IL-BN-2</strain>
    </source>
</reference>
<dbReference type="EMBL" id="PITI01000819">
    <property type="protein sequence ID" value="TBU04047.1"/>
    <property type="molecule type" value="Genomic_DNA"/>
</dbReference>
<evidence type="ECO:0000313" key="9">
    <source>
        <dbReference type="Proteomes" id="UP000291404"/>
    </source>
</evidence>
<name>A0A4Q9LLM1_9MICR</name>
<dbReference type="Proteomes" id="UP000291404">
    <property type="component" value="Unassembled WGS sequence"/>
</dbReference>
<dbReference type="STRING" id="148818.A0A4Q9LLM1"/>
<dbReference type="VEuPathDB" id="MicrosporidiaDB:CWI39_0119p0010"/>
<dbReference type="Proteomes" id="UP000293045">
    <property type="component" value="Unassembled WGS sequence"/>
</dbReference>
<feature type="transmembrane region" description="Helical" evidence="5">
    <location>
        <begin position="115"/>
        <end position="135"/>
    </location>
</feature>
<dbReference type="InterPro" id="IPR003689">
    <property type="entry name" value="ZIP"/>
</dbReference>